<reference evidence="1 2" key="1">
    <citation type="submission" date="2018-01" db="EMBL/GenBank/DDBJ databases">
        <title>G. obscuriglobus.</title>
        <authorList>
            <person name="Franke J."/>
            <person name="Blomberg W."/>
            <person name="Selmecki A."/>
        </authorList>
    </citation>
    <scope>NUCLEOTIDE SEQUENCE [LARGE SCALE GENOMIC DNA]</scope>
    <source>
        <strain evidence="1 2">DSM 5831</strain>
    </source>
</reference>
<keyword evidence="2" id="KW-1185">Reference proteome</keyword>
<dbReference type="PROSITE" id="PS00018">
    <property type="entry name" value="EF_HAND_1"/>
    <property type="match status" value="1"/>
</dbReference>
<gene>
    <name evidence="1" type="ORF">C1280_33880</name>
</gene>
<name>A0A2Z3HAW1_9BACT</name>
<dbReference type="KEGG" id="gog:C1280_33880"/>
<protein>
    <recommendedName>
        <fullName evidence="3">EF-hand domain-containing protein</fullName>
    </recommendedName>
</protein>
<evidence type="ECO:0008006" key="3">
    <source>
        <dbReference type="Google" id="ProtNLM"/>
    </source>
</evidence>
<evidence type="ECO:0000313" key="2">
    <source>
        <dbReference type="Proteomes" id="UP000245802"/>
    </source>
</evidence>
<accession>A0A2Z3HAW1</accession>
<dbReference type="AlphaFoldDB" id="A0A2Z3HAW1"/>
<evidence type="ECO:0000313" key="1">
    <source>
        <dbReference type="EMBL" id="AWM41502.1"/>
    </source>
</evidence>
<proteinExistence type="predicted"/>
<dbReference type="InterPro" id="IPR018247">
    <property type="entry name" value="EF_Hand_1_Ca_BS"/>
</dbReference>
<sequence>MFGSVTFWLFWGTGHDAMATLDDNRDGVISGAELDTLALWHDANANGVCDAGEVKPLSEYGIVKLSVKFERDATHPDRIAYSKAGATFKDGSTRPTFDLVLHSAK</sequence>
<organism evidence="1 2">
    <name type="scientific">Gemmata obscuriglobus</name>
    <dbReference type="NCBI Taxonomy" id="114"/>
    <lineage>
        <taxon>Bacteria</taxon>
        <taxon>Pseudomonadati</taxon>
        <taxon>Planctomycetota</taxon>
        <taxon>Planctomycetia</taxon>
        <taxon>Gemmatales</taxon>
        <taxon>Gemmataceae</taxon>
        <taxon>Gemmata</taxon>
    </lineage>
</organism>
<dbReference type="Proteomes" id="UP000245802">
    <property type="component" value="Chromosome"/>
</dbReference>
<dbReference type="EMBL" id="CP025958">
    <property type="protein sequence ID" value="AWM41502.1"/>
    <property type="molecule type" value="Genomic_DNA"/>
</dbReference>